<dbReference type="EMBL" id="WTYE01000001">
    <property type="protein sequence ID" value="MXP32716.1"/>
    <property type="molecule type" value="Genomic_DNA"/>
</dbReference>
<feature type="chain" id="PRO_5032979659" evidence="1">
    <location>
        <begin position="23"/>
        <end position="455"/>
    </location>
</feature>
<name>A0A845AW31_9SPHN</name>
<dbReference type="Proteomes" id="UP000446786">
    <property type="component" value="Unassembled WGS sequence"/>
</dbReference>
<proteinExistence type="predicted"/>
<reference evidence="2 3" key="1">
    <citation type="submission" date="2019-12" db="EMBL/GenBank/DDBJ databases">
        <title>Genomic-based taxomic classification of the family Erythrobacteraceae.</title>
        <authorList>
            <person name="Xu L."/>
        </authorList>
    </citation>
    <scope>NUCLEOTIDE SEQUENCE [LARGE SCALE GENOMIC DNA]</scope>
    <source>
        <strain evidence="2 3">JCM 16677</strain>
    </source>
</reference>
<dbReference type="RefSeq" id="WP_160780030.1">
    <property type="nucleotide sequence ID" value="NZ_BAAAZF010000001.1"/>
</dbReference>
<keyword evidence="3" id="KW-1185">Reference proteome</keyword>
<evidence type="ECO:0000313" key="3">
    <source>
        <dbReference type="Proteomes" id="UP000446786"/>
    </source>
</evidence>
<dbReference type="OrthoDB" id="3799094at2"/>
<accession>A0A845AW31</accession>
<gene>
    <name evidence="2" type="ORF">GRI94_12875</name>
</gene>
<organism evidence="2 3">
    <name type="scientific">Parerythrobacter jejuensis</name>
    <dbReference type="NCBI Taxonomy" id="795812"/>
    <lineage>
        <taxon>Bacteria</taxon>
        <taxon>Pseudomonadati</taxon>
        <taxon>Pseudomonadota</taxon>
        <taxon>Alphaproteobacteria</taxon>
        <taxon>Sphingomonadales</taxon>
        <taxon>Erythrobacteraceae</taxon>
        <taxon>Parerythrobacter</taxon>
    </lineage>
</organism>
<feature type="signal peptide" evidence="1">
    <location>
        <begin position="1"/>
        <end position="22"/>
    </location>
</feature>
<comment type="caution">
    <text evidence="2">The sequence shown here is derived from an EMBL/GenBank/DDBJ whole genome shotgun (WGS) entry which is preliminary data.</text>
</comment>
<evidence type="ECO:0000256" key="1">
    <source>
        <dbReference type="SAM" id="SignalP"/>
    </source>
</evidence>
<sequence>MKAWAKALVAGLLAATPATATAQWDYGVHYPNGTAAVNHIYGPRGMFKPVTGINYPFNFYQQQEYNNSCTVAPVPVDRGALINAPGVTSAPDKDCHLLFDANDDKMIDLGANGLAFVEHNGFNGEGRKVQRTFEQMWFDDNWLARYMAIAYGRPQPAGLWAPNDYNRWAIVGGDTSNWSSNLNPWTGDYFDHRTYTGLYNFQTSGCSGWVPPAMVDWYGWISRSGATYDAANQRYDYPNVTEDYHYGFFLLFTQKMLASGLCNATHERNLLQHAVSLRSQILSRQVVNPQGELLGWVTERDNPVTLINTETIAANVLGLGAGGRYAFEAGKMPMRQGSGNYFLRPHNVLSAVKDLSNPGMLNFGPYLIFPTGTVSVDFYLRSPGASGNVANLDIYDANSGQVLASRVVTAQDFGGSSDWQRIRLNSQNVNPNNSLEFRVYWLGGSNLDIAQILVR</sequence>
<protein>
    <submittedName>
        <fullName evidence="2">Uncharacterized protein</fullName>
    </submittedName>
</protein>
<evidence type="ECO:0000313" key="2">
    <source>
        <dbReference type="EMBL" id="MXP32716.1"/>
    </source>
</evidence>
<dbReference type="AlphaFoldDB" id="A0A845AW31"/>
<keyword evidence="1" id="KW-0732">Signal</keyword>